<evidence type="ECO:0000313" key="2">
    <source>
        <dbReference type="Proteomes" id="UP001494902"/>
    </source>
</evidence>
<dbReference type="RefSeq" id="WP_349299677.1">
    <property type="nucleotide sequence ID" value="NZ_JBEDNQ010000008.1"/>
</dbReference>
<dbReference type="Proteomes" id="UP001494902">
    <property type="component" value="Unassembled WGS sequence"/>
</dbReference>
<organism evidence="1 2">
    <name type="scientific">Pseudonocardia nematodicida</name>
    <dbReference type="NCBI Taxonomy" id="1206997"/>
    <lineage>
        <taxon>Bacteria</taxon>
        <taxon>Bacillati</taxon>
        <taxon>Actinomycetota</taxon>
        <taxon>Actinomycetes</taxon>
        <taxon>Pseudonocardiales</taxon>
        <taxon>Pseudonocardiaceae</taxon>
        <taxon>Pseudonocardia</taxon>
    </lineage>
</organism>
<comment type="caution">
    <text evidence="1">The sequence shown here is derived from an EMBL/GenBank/DDBJ whole genome shotgun (WGS) entry which is preliminary data.</text>
</comment>
<accession>A0ABV1KDQ9</accession>
<dbReference type="EMBL" id="JBEDNQ010000008">
    <property type="protein sequence ID" value="MEQ3552602.1"/>
    <property type="molecule type" value="Genomic_DNA"/>
</dbReference>
<proteinExistence type="predicted"/>
<evidence type="ECO:0000313" key="1">
    <source>
        <dbReference type="EMBL" id="MEQ3552602.1"/>
    </source>
</evidence>
<keyword evidence="2" id="KW-1185">Reference proteome</keyword>
<reference evidence="1 2" key="1">
    <citation type="submission" date="2024-03" db="EMBL/GenBank/DDBJ databases">
        <title>Draft genome sequence of Pseudonocardia nematodicida JCM 31783.</title>
        <authorList>
            <person name="Butdee W."/>
            <person name="Duangmal K."/>
        </authorList>
    </citation>
    <scope>NUCLEOTIDE SEQUENCE [LARGE SCALE GENOMIC DNA]</scope>
    <source>
        <strain evidence="1 2">JCM 31783</strain>
    </source>
</reference>
<gene>
    <name evidence="1" type="ORF">WIS52_19180</name>
</gene>
<protein>
    <submittedName>
        <fullName evidence="1">Uncharacterized protein</fullName>
    </submittedName>
</protein>
<name>A0ABV1KDQ9_9PSEU</name>
<sequence length="147" mass="16217">MDTSTDLLAAVLAETDTDHWRRRSHHEQARYIAAALSLGSAHRGPSTPAPGHPAEPDHTIEDWVHRAELHDLAEDEQHALQSLLTTYGLPRGIIPSPWGRALGQLIAVTGPTHRRALARAFPDWIVWAEALETPGLRQRLLDAVDNA</sequence>